<dbReference type="PROSITE" id="PS00737">
    <property type="entry name" value="THIOLASE_2"/>
    <property type="match status" value="1"/>
</dbReference>
<keyword evidence="2" id="KW-0443">Lipid metabolism</keyword>
<evidence type="ECO:0000256" key="2">
    <source>
        <dbReference type="ARBA" id="ARBA00023098"/>
    </source>
</evidence>
<sequence>MSVKEHQLNPLAKIVTSATAGVNPTIMGIGPAPAIRKVLSKANLTLDDIGLYELNEALAAQALAVLKELDIDQEKVNVNGGAVAFGHPVGASGARITYSLALEMQKRGIKYGIASLCIGGGNCNFICSTNRENGFIIFRHPLSSINRILKI</sequence>
<gene>
    <name evidence="4" type="ORF">C7Y47_01030</name>
</gene>
<dbReference type="InterPro" id="IPR016039">
    <property type="entry name" value="Thiolase-like"/>
</dbReference>
<dbReference type="Proteomes" id="UP000317944">
    <property type="component" value="Unassembled WGS sequence"/>
</dbReference>
<evidence type="ECO:0000256" key="1">
    <source>
        <dbReference type="ARBA" id="ARBA00022832"/>
    </source>
</evidence>
<proteinExistence type="predicted"/>
<comment type="caution">
    <text evidence="4">The sequence shown here is derived from an EMBL/GenBank/DDBJ whole genome shotgun (WGS) entry which is preliminary data.</text>
</comment>
<evidence type="ECO:0000313" key="4">
    <source>
        <dbReference type="EMBL" id="TQR39647.1"/>
    </source>
</evidence>
<organism evidence="4 5">
    <name type="scientific">Lysinibacillus sphaericus</name>
    <name type="common">Bacillus sphaericus</name>
    <dbReference type="NCBI Taxonomy" id="1421"/>
    <lineage>
        <taxon>Bacteria</taxon>
        <taxon>Bacillati</taxon>
        <taxon>Bacillota</taxon>
        <taxon>Bacilli</taxon>
        <taxon>Bacillales</taxon>
        <taxon>Bacillaceae</taxon>
        <taxon>Lysinibacillus</taxon>
    </lineage>
</organism>
<dbReference type="InterPro" id="IPR020613">
    <property type="entry name" value="Thiolase_CS"/>
</dbReference>
<reference evidence="4 5" key="1">
    <citation type="submission" date="2018-03" db="EMBL/GenBank/DDBJ databases">
        <title>Aerobic endospore-forming bacteria genome sequencing and assembly.</title>
        <authorList>
            <person name="Cavalcante D.A."/>
            <person name="Driks A."/>
            <person name="Putonti C."/>
            <person name="De-Souza M.T."/>
        </authorList>
    </citation>
    <scope>NUCLEOTIDE SEQUENCE [LARGE SCALE GENOMIC DNA]</scope>
    <source>
        <strain evidence="4 5">SDF0037</strain>
    </source>
</reference>
<dbReference type="InterPro" id="IPR050215">
    <property type="entry name" value="Thiolase-like_sf_Thiolase"/>
</dbReference>
<dbReference type="PANTHER" id="PTHR43853:SF8">
    <property type="entry name" value="3-KETOACYL-COA THIOLASE, PEROXISOMAL"/>
    <property type="match status" value="1"/>
</dbReference>
<dbReference type="GO" id="GO:0003988">
    <property type="term" value="F:acetyl-CoA C-acyltransferase activity"/>
    <property type="evidence" value="ECO:0007669"/>
    <property type="project" value="TreeGrafter"/>
</dbReference>
<dbReference type="OrthoDB" id="9764892at2"/>
<evidence type="ECO:0000259" key="3">
    <source>
        <dbReference type="Pfam" id="PF02803"/>
    </source>
</evidence>
<evidence type="ECO:0000313" key="5">
    <source>
        <dbReference type="Proteomes" id="UP000317944"/>
    </source>
</evidence>
<dbReference type="PANTHER" id="PTHR43853">
    <property type="entry name" value="3-KETOACYL-COA THIOLASE, PEROXISOMAL"/>
    <property type="match status" value="1"/>
</dbReference>
<dbReference type="Gene3D" id="3.40.47.10">
    <property type="match status" value="2"/>
</dbReference>
<dbReference type="AlphaFoldDB" id="A0A544V0M5"/>
<dbReference type="GO" id="GO:0006635">
    <property type="term" value="P:fatty acid beta-oxidation"/>
    <property type="evidence" value="ECO:0007669"/>
    <property type="project" value="TreeGrafter"/>
</dbReference>
<protein>
    <recommendedName>
        <fullName evidence="3">Thiolase C-terminal domain-containing protein</fullName>
    </recommendedName>
</protein>
<feature type="domain" description="Thiolase C-terminal" evidence="3">
    <location>
        <begin position="9"/>
        <end position="124"/>
    </location>
</feature>
<dbReference type="InterPro" id="IPR020617">
    <property type="entry name" value="Thiolase_C"/>
</dbReference>
<dbReference type="Pfam" id="PF02803">
    <property type="entry name" value="Thiolase_C"/>
    <property type="match status" value="1"/>
</dbReference>
<dbReference type="GO" id="GO:0010124">
    <property type="term" value="P:phenylacetate catabolic process"/>
    <property type="evidence" value="ECO:0007669"/>
    <property type="project" value="TreeGrafter"/>
</dbReference>
<name>A0A544V0M5_LYSSH</name>
<dbReference type="EMBL" id="SADV01000001">
    <property type="protein sequence ID" value="TQR39647.1"/>
    <property type="molecule type" value="Genomic_DNA"/>
</dbReference>
<dbReference type="SUPFAM" id="SSF53901">
    <property type="entry name" value="Thiolase-like"/>
    <property type="match status" value="1"/>
</dbReference>
<keyword evidence="1" id="KW-0276">Fatty acid metabolism</keyword>
<accession>A0A544V0M5</accession>